<dbReference type="EMBL" id="CALSDN010000005">
    <property type="protein sequence ID" value="CAH6721124.1"/>
    <property type="molecule type" value="Genomic_DNA"/>
</dbReference>
<gene>
    <name evidence="1" type="ORF">CLIB1444_05S04104</name>
</gene>
<comment type="caution">
    <text evidence="1">The sequence shown here is derived from an EMBL/GenBank/DDBJ whole genome shotgun (WGS) entry which is preliminary data.</text>
</comment>
<protein>
    <submittedName>
        <fullName evidence="1">Uncharacterized protein</fullName>
    </submittedName>
</protein>
<proteinExistence type="predicted"/>
<reference evidence="1" key="1">
    <citation type="submission" date="2022-06" db="EMBL/GenBank/DDBJ databases">
        <authorList>
            <person name="Legras J.-L."/>
            <person name="Devillers H."/>
            <person name="Grondin C."/>
        </authorList>
    </citation>
    <scope>NUCLEOTIDE SEQUENCE</scope>
    <source>
        <strain evidence="1">CLIB 1444</strain>
    </source>
</reference>
<keyword evidence="2" id="KW-1185">Reference proteome</keyword>
<evidence type="ECO:0000313" key="2">
    <source>
        <dbReference type="Proteomes" id="UP001152531"/>
    </source>
</evidence>
<accession>A0ACA9Y8E2</accession>
<sequence>MNYSVKLRSGDSIHSTLSNRPSVKGKFSKIFLLLHGFPDNNESFQELAKILDKNYPKALILSPLMRGYEPSSYHKFNEYKPSDLAEDVHNWVEALGRPVTLIGHDWGAIASFKAASMYPDDFESVITMAIPYLSNLHLHDLLFYAPEQFYYSSYFLTMQSSYFYGKLRQLGSKSYLNKLWEYWSPSYQFDDDIEPVRKTLLFEDTIDHVTAYYRCVMNPLNIRHIRGHIDFDKVPTLIMGGREDQCMTVRLFELEERKLQKFPNAKVEIVDGVGHFLHRENPKLIGDLILDWLKEH</sequence>
<evidence type="ECO:0000313" key="1">
    <source>
        <dbReference type="EMBL" id="CAH6721124.1"/>
    </source>
</evidence>
<organism evidence="1 2">
    <name type="scientific">[Candida] jaroonii</name>
    <dbReference type="NCBI Taxonomy" id="467808"/>
    <lineage>
        <taxon>Eukaryota</taxon>
        <taxon>Fungi</taxon>
        <taxon>Dikarya</taxon>
        <taxon>Ascomycota</taxon>
        <taxon>Saccharomycotina</taxon>
        <taxon>Pichiomycetes</taxon>
        <taxon>Debaryomycetaceae</taxon>
        <taxon>Yamadazyma</taxon>
    </lineage>
</organism>
<dbReference type="Proteomes" id="UP001152531">
    <property type="component" value="Unassembled WGS sequence"/>
</dbReference>
<name>A0ACA9Y8E2_9ASCO</name>